<dbReference type="EMBL" id="JARGDH010000004">
    <property type="protein sequence ID" value="KAL0270243.1"/>
    <property type="molecule type" value="Genomic_DNA"/>
</dbReference>
<sequence length="76" mass="9054">MYGTTIISGCNSPHWKRIRGIEWLDHLMRGMFKKRTAFKGNITDRRRLRRGDYLQTSFTFSSFRDQCHSINDISIQ</sequence>
<name>A0AAW2HL33_9NEOP</name>
<dbReference type="AlphaFoldDB" id="A0AAW2HL33"/>
<evidence type="ECO:0000313" key="1">
    <source>
        <dbReference type="EMBL" id="KAL0270243.1"/>
    </source>
</evidence>
<protein>
    <submittedName>
        <fullName evidence="1">Uncharacterized protein</fullName>
    </submittedName>
</protein>
<gene>
    <name evidence="1" type="ORF">PYX00_007716</name>
</gene>
<accession>A0AAW2HL33</accession>
<proteinExistence type="predicted"/>
<comment type="caution">
    <text evidence="1">The sequence shown here is derived from an EMBL/GenBank/DDBJ whole genome shotgun (WGS) entry which is preliminary data.</text>
</comment>
<organism evidence="1">
    <name type="scientific">Menopon gallinae</name>
    <name type="common">poultry shaft louse</name>
    <dbReference type="NCBI Taxonomy" id="328185"/>
    <lineage>
        <taxon>Eukaryota</taxon>
        <taxon>Metazoa</taxon>
        <taxon>Ecdysozoa</taxon>
        <taxon>Arthropoda</taxon>
        <taxon>Hexapoda</taxon>
        <taxon>Insecta</taxon>
        <taxon>Pterygota</taxon>
        <taxon>Neoptera</taxon>
        <taxon>Paraneoptera</taxon>
        <taxon>Psocodea</taxon>
        <taxon>Troctomorpha</taxon>
        <taxon>Phthiraptera</taxon>
        <taxon>Amblycera</taxon>
        <taxon>Menoponidae</taxon>
        <taxon>Menopon</taxon>
    </lineage>
</organism>
<reference evidence="1" key="1">
    <citation type="journal article" date="2024" name="Gigascience">
        <title>Chromosome-level genome of the poultry shaft louse Menopon gallinae provides insight into the host-switching and adaptive evolution of parasitic lice.</title>
        <authorList>
            <person name="Xu Y."/>
            <person name="Ma L."/>
            <person name="Liu S."/>
            <person name="Liang Y."/>
            <person name="Liu Q."/>
            <person name="He Z."/>
            <person name="Tian L."/>
            <person name="Duan Y."/>
            <person name="Cai W."/>
            <person name="Li H."/>
            <person name="Song F."/>
        </authorList>
    </citation>
    <scope>NUCLEOTIDE SEQUENCE</scope>
    <source>
        <strain evidence="1">Cailab_2023a</strain>
    </source>
</reference>